<feature type="domain" description="SHSP" evidence="3">
    <location>
        <begin position="30"/>
        <end position="142"/>
    </location>
</feature>
<dbReference type="Gene3D" id="2.60.40.790">
    <property type="match status" value="1"/>
</dbReference>
<comment type="similarity">
    <text evidence="1 2">Belongs to the small heat shock protein (HSP20) family.</text>
</comment>
<dbReference type="SUPFAM" id="SSF49764">
    <property type="entry name" value="HSP20-like chaperones"/>
    <property type="match status" value="1"/>
</dbReference>
<proteinExistence type="inferred from homology"/>
<evidence type="ECO:0000256" key="2">
    <source>
        <dbReference type="RuleBase" id="RU003616"/>
    </source>
</evidence>
<dbReference type="EMBL" id="CP003156">
    <property type="protein sequence ID" value="AEV31452.1"/>
    <property type="molecule type" value="Genomic_DNA"/>
</dbReference>
<dbReference type="OrthoDB" id="9814487at2"/>
<evidence type="ECO:0000313" key="5">
    <source>
        <dbReference type="Proteomes" id="UP000005631"/>
    </source>
</evidence>
<sequence length="142" mass="16892">MSLRQFDEDLRNRNSFSGYFKDNFFTDSLMRRSDYRPAANVQSLDDRYEIQLALPGYKRESINLSVDQNILTIEAEEIKRSEINENYTRREFYQSSFQRSFSLPDDVNEDKIEATFKDGVLIISIGRHDHDPKVRQRKIEIK</sequence>
<dbReference type="InterPro" id="IPR002068">
    <property type="entry name" value="A-crystallin/Hsp20_dom"/>
</dbReference>
<dbReference type="RefSeq" id="WP_014200813.1">
    <property type="nucleotide sequence ID" value="NC_016599.1"/>
</dbReference>
<name>G8QZ69_OWEHD</name>
<accession>G8QZ69</accession>
<dbReference type="Proteomes" id="UP000005631">
    <property type="component" value="Chromosome"/>
</dbReference>
<dbReference type="AlphaFoldDB" id="G8QZ69"/>
<protein>
    <submittedName>
        <fullName evidence="4">Molecular chaperone (Small heat shock protein)</fullName>
    </submittedName>
</protein>
<dbReference type="PANTHER" id="PTHR11527">
    <property type="entry name" value="HEAT-SHOCK PROTEIN 20 FAMILY MEMBER"/>
    <property type="match status" value="1"/>
</dbReference>
<dbReference type="KEGG" id="oho:Oweho_0434"/>
<gene>
    <name evidence="4" type="ordered locus">Oweho_0434</name>
</gene>
<dbReference type="PROSITE" id="PS01031">
    <property type="entry name" value="SHSP"/>
    <property type="match status" value="1"/>
</dbReference>
<dbReference type="InterPro" id="IPR008978">
    <property type="entry name" value="HSP20-like_chaperone"/>
</dbReference>
<dbReference type="STRING" id="926562.Oweho_0434"/>
<dbReference type="InterPro" id="IPR031107">
    <property type="entry name" value="Small_HSP"/>
</dbReference>
<evidence type="ECO:0000313" key="4">
    <source>
        <dbReference type="EMBL" id="AEV31452.1"/>
    </source>
</evidence>
<dbReference type="CDD" id="cd06464">
    <property type="entry name" value="ACD_sHsps-like"/>
    <property type="match status" value="1"/>
</dbReference>
<evidence type="ECO:0000259" key="3">
    <source>
        <dbReference type="PROSITE" id="PS01031"/>
    </source>
</evidence>
<reference evidence="4 5" key="1">
    <citation type="journal article" date="2012" name="Stand. Genomic Sci.">
        <title>Genome sequence of the orange-pigmented seawater bacterium Owenweeksia hongkongensis type strain (UST20020801(T)).</title>
        <authorList>
            <person name="Riedel T."/>
            <person name="Held B."/>
            <person name="Nolan M."/>
            <person name="Lucas S."/>
            <person name="Lapidus A."/>
            <person name="Tice H."/>
            <person name="Del Rio T.G."/>
            <person name="Cheng J.F."/>
            <person name="Han C."/>
            <person name="Tapia R."/>
            <person name="Goodwin L.A."/>
            <person name="Pitluck S."/>
            <person name="Liolios K."/>
            <person name="Mavromatis K."/>
            <person name="Pagani I."/>
            <person name="Ivanova N."/>
            <person name="Mikhailova N."/>
            <person name="Pati A."/>
            <person name="Chen A."/>
            <person name="Palaniappan K."/>
            <person name="Rohde M."/>
            <person name="Tindall B.J."/>
            <person name="Detter J.C."/>
            <person name="Goker M."/>
            <person name="Woyke T."/>
            <person name="Bristow J."/>
            <person name="Eisen J.A."/>
            <person name="Markowitz V."/>
            <person name="Hugenholtz P."/>
            <person name="Klenk H.P."/>
            <person name="Kyrpides N.C."/>
        </authorList>
    </citation>
    <scope>NUCLEOTIDE SEQUENCE</scope>
    <source>
        <strain evidence="5">DSM 17368 / JCM 12287 / NRRL B-23963</strain>
    </source>
</reference>
<evidence type="ECO:0000256" key="1">
    <source>
        <dbReference type="PROSITE-ProRule" id="PRU00285"/>
    </source>
</evidence>
<organism evidence="4 5">
    <name type="scientific">Owenweeksia hongkongensis (strain DSM 17368 / CIP 108786 / JCM 12287 / NRRL B-23963 / UST20020801)</name>
    <dbReference type="NCBI Taxonomy" id="926562"/>
    <lineage>
        <taxon>Bacteria</taxon>
        <taxon>Pseudomonadati</taxon>
        <taxon>Bacteroidota</taxon>
        <taxon>Flavobacteriia</taxon>
        <taxon>Flavobacteriales</taxon>
        <taxon>Owenweeksiaceae</taxon>
        <taxon>Owenweeksia</taxon>
    </lineage>
</organism>
<dbReference type="eggNOG" id="COG0071">
    <property type="taxonomic scope" value="Bacteria"/>
</dbReference>
<dbReference type="Pfam" id="PF00011">
    <property type="entry name" value="HSP20"/>
    <property type="match status" value="1"/>
</dbReference>
<dbReference type="HOGENOM" id="CLU_046737_8_4_10"/>
<keyword evidence="4" id="KW-0346">Stress response</keyword>
<keyword evidence="5" id="KW-1185">Reference proteome</keyword>